<keyword evidence="2" id="KW-0723">Serine/threonine-protein kinase</keyword>
<protein>
    <recommendedName>
        <fullName evidence="1">Rhodopsin</fullName>
    </recommendedName>
</protein>
<evidence type="ECO:0000256" key="1">
    <source>
        <dbReference type="ARBA" id="ARBA00013487"/>
    </source>
</evidence>
<evidence type="ECO:0000256" key="9">
    <source>
        <dbReference type="SAM" id="MobiDB-lite"/>
    </source>
</evidence>
<dbReference type="Proteomes" id="UP000689195">
    <property type="component" value="Unassembled WGS sequence"/>
</dbReference>
<comment type="subcellular location">
    <subcellularLocation>
        <location evidence="7">Cell projection</location>
        <location evidence="7">Rhabdomere membrane</location>
        <topology evidence="7">Multi-pass membrane protein</topology>
    </subcellularLocation>
</comment>
<dbReference type="PROSITE" id="PS50011">
    <property type="entry name" value="PROTEIN_KINASE_DOM"/>
    <property type="match status" value="1"/>
</dbReference>
<keyword evidence="4" id="KW-0547">Nucleotide-binding</keyword>
<dbReference type="PANTHER" id="PTHR24345">
    <property type="entry name" value="SERINE/THREONINE-PROTEIN KINASE PLK"/>
    <property type="match status" value="1"/>
</dbReference>
<dbReference type="PANTHER" id="PTHR24345:SF0">
    <property type="entry name" value="CELL CYCLE SERINE_THREONINE-PROTEIN KINASE CDC5_MSD2"/>
    <property type="match status" value="1"/>
</dbReference>
<proteinExistence type="predicted"/>
<evidence type="ECO:0000256" key="4">
    <source>
        <dbReference type="ARBA" id="ARBA00022741"/>
    </source>
</evidence>
<keyword evidence="8" id="KW-0175">Coiled coil</keyword>
<keyword evidence="6" id="KW-0067">ATP-binding</keyword>
<dbReference type="OrthoDB" id="308689at2759"/>
<evidence type="ECO:0000256" key="2">
    <source>
        <dbReference type="ARBA" id="ARBA00022527"/>
    </source>
</evidence>
<evidence type="ECO:0000256" key="7">
    <source>
        <dbReference type="ARBA" id="ARBA00043946"/>
    </source>
</evidence>
<feature type="compositionally biased region" description="Pro residues" evidence="9">
    <location>
        <begin position="599"/>
        <end position="621"/>
    </location>
</feature>
<feature type="coiled-coil region" evidence="8">
    <location>
        <begin position="314"/>
        <end position="528"/>
    </location>
</feature>
<organism evidence="11 12">
    <name type="scientific">Paramecium pentaurelia</name>
    <dbReference type="NCBI Taxonomy" id="43138"/>
    <lineage>
        <taxon>Eukaryota</taxon>
        <taxon>Sar</taxon>
        <taxon>Alveolata</taxon>
        <taxon>Ciliophora</taxon>
        <taxon>Intramacronucleata</taxon>
        <taxon>Oligohymenophorea</taxon>
        <taxon>Peniculida</taxon>
        <taxon>Parameciidae</taxon>
        <taxon>Paramecium</taxon>
    </lineage>
</organism>
<dbReference type="PROSITE" id="PS00108">
    <property type="entry name" value="PROTEIN_KINASE_ST"/>
    <property type="match status" value="1"/>
</dbReference>
<sequence length="642" mass="76342">MDLGKGTKIEASTPEFVNRYFEIKKQLGKGGEGQVFLAKPYFWNKDFDVALKISNQIKETELQFIQKLISIQNDIEQQGFKSQIYTNIIRIYDSFQFDQYSAQVMEVGSKNLFTYMKDNQNKLSNLQKFKICKQLLNAIYFIHKEGLIHRDIKGENFILVNEEFKLIDFGLMSLNNRMMTSKQGTRIFQAPEIFEEEGHYTQSLDIWALGCVFYEIIKEEELFPCTRMLFSLEQIKNHKRDQRYVYQLIDGLRVCIEWKDLLKQMLHPKQFDRIKIEEAIKKVNYCIAKEENNGMAKELVNNFQINNDQQNVIKFELEQKFNLQQQELNKVIREKDLLIKTLQNKIEQLENDEKQYQDDIESLKKKVNKFEQERNKLEQEKENYEEQFIQYQQYSQNLQNQMNYQITQINNQQTQQFNQQRQILENDIRNLRNRVQQLEQENQQLQKKLNQSKDEENTQNSINKEIIFLDKLIKDITNEISNLMNQLESFKNIKQILASNNTLLNSQIEEIEQQLIDKNLNLSNYEKIKLEIQNLDQSQQKQQSSDVLKNNFDIKIQSDITSLQKQQGIQQLTNYNPQSQIQYQIKPPFGNFQMQPFPPQGYPPQGFPPQGFPPQGFPPKGYPSTPYQNMMNSQIQHNQNQF</sequence>
<evidence type="ECO:0000256" key="8">
    <source>
        <dbReference type="SAM" id="Coils"/>
    </source>
</evidence>
<dbReference type="GO" id="GO:0005524">
    <property type="term" value="F:ATP binding"/>
    <property type="evidence" value="ECO:0007669"/>
    <property type="project" value="UniProtKB-KW"/>
</dbReference>
<dbReference type="GO" id="GO:0005634">
    <property type="term" value="C:nucleus"/>
    <property type="evidence" value="ECO:0007669"/>
    <property type="project" value="TreeGrafter"/>
</dbReference>
<feature type="domain" description="Protein kinase" evidence="10">
    <location>
        <begin position="21"/>
        <end position="287"/>
    </location>
</feature>
<accession>A0A8S1W7C6</accession>
<dbReference type="Pfam" id="PF02162">
    <property type="entry name" value="XYPPX"/>
    <property type="match status" value="2"/>
</dbReference>
<dbReference type="Pfam" id="PF00069">
    <property type="entry name" value="Pkinase"/>
    <property type="match status" value="1"/>
</dbReference>
<dbReference type="SMART" id="SM00220">
    <property type="entry name" value="S_TKc"/>
    <property type="match status" value="1"/>
</dbReference>
<dbReference type="GO" id="GO:0004674">
    <property type="term" value="F:protein serine/threonine kinase activity"/>
    <property type="evidence" value="ECO:0007669"/>
    <property type="project" value="UniProtKB-KW"/>
</dbReference>
<comment type="caution">
    <text evidence="11">The sequence shown here is derived from an EMBL/GenBank/DDBJ whole genome shotgun (WGS) entry which is preliminary data.</text>
</comment>
<gene>
    <name evidence="11" type="ORF">PPENT_87.1.T0770056</name>
</gene>
<keyword evidence="5" id="KW-0418">Kinase</keyword>
<dbReference type="InterPro" id="IPR006031">
    <property type="entry name" value="XYPPX"/>
</dbReference>
<dbReference type="CDD" id="cd00180">
    <property type="entry name" value="PKc"/>
    <property type="match status" value="1"/>
</dbReference>
<keyword evidence="12" id="KW-1185">Reference proteome</keyword>
<dbReference type="InterPro" id="IPR008271">
    <property type="entry name" value="Ser/Thr_kinase_AS"/>
</dbReference>
<feature type="region of interest" description="Disordered" evidence="9">
    <location>
        <begin position="599"/>
        <end position="642"/>
    </location>
</feature>
<dbReference type="InterPro" id="IPR000719">
    <property type="entry name" value="Prot_kinase_dom"/>
</dbReference>
<name>A0A8S1W7C6_9CILI</name>
<dbReference type="AlphaFoldDB" id="A0A8S1W7C6"/>
<evidence type="ECO:0000259" key="10">
    <source>
        <dbReference type="PROSITE" id="PS50011"/>
    </source>
</evidence>
<feature type="compositionally biased region" description="Polar residues" evidence="9">
    <location>
        <begin position="625"/>
        <end position="642"/>
    </location>
</feature>
<evidence type="ECO:0000256" key="3">
    <source>
        <dbReference type="ARBA" id="ARBA00022679"/>
    </source>
</evidence>
<evidence type="ECO:0000256" key="6">
    <source>
        <dbReference type="ARBA" id="ARBA00022840"/>
    </source>
</evidence>
<keyword evidence="3" id="KW-0808">Transferase</keyword>
<dbReference type="EMBL" id="CAJJDO010000077">
    <property type="protein sequence ID" value="CAD8181756.1"/>
    <property type="molecule type" value="Genomic_DNA"/>
</dbReference>
<evidence type="ECO:0000313" key="12">
    <source>
        <dbReference type="Proteomes" id="UP000689195"/>
    </source>
</evidence>
<evidence type="ECO:0000313" key="11">
    <source>
        <dbReference type="EMBL" id="CAD8181756.1"/>
    </source>
</evidence>
<reference evidence="11" key="1">
    <citation type="submission" date="2021-01" db="EMBL/GenBank/DDBJ databases">
        <authorList>
            <consortium name="Genoscope - CEA"/>
            <person name="William W."/>
        </authorList>
    </citation>
    <scope>NUCLEOTIDE SEQUENCE</scope>
</reference>
<evidence type="ECO:0000256" key="5">
    <source>
        <dbReference type="ARBA" id="ARBA00022777"/>
    </source>
</evidence>